<protein>
    <submittedName>
        <fullName evidence="1">Uncharacterized protein</fullName>
    </submittedName>
</protein>
<proteinExistence type="predicted"/>
<reference evidence="1" key="1">
    <citation type="submission" date="2014-11" db="EMBL/GenBank/DDBJ databases">
        <authorList>
            <person name="Amaro Gonzalez C."/>
        </authorList>
    </citation>
    <scope>NUCLEOTIDE SEQUENCE</scope>
</reference>
<sequence>MFTHAKFARHKPHFLGAHRTHSLFKSPLVTLRAFVGHVISQKSYFEESPCCPRNQEFKTVLKHNFHHVTAIRGDSGKHCL</sequence>
<evidence type="ECO:0000313" key="1">
    <source>
        <dbReference type="EMBL" id="JAH98152.1"/>
    </source>
</evidence>
<dbReference type="AlphaFoldDB" id="A0A0E9X5Y5"/>
<accession>A0A0E9X5Y5</accession>
<dbReference type="EMBL" id="GBXM01010425">
    <property type="protein sequence ID" value="JAH98152.1"/>
    <property type="molecule type" value="Transcribed_RNA"/>
</dbReference>
<name>A0A0E9X5Y5_ANGAN</name>
<organism evidence="1">
    <name type="scientific">Anguilla anguilla</name>
    <name type="common">European freshwater eel</name>
    <name type="synonym">Muraena anguilla</name>
    <dbReference type="NCBI Taxonomy" id="7936"/>
    <lineage>
        <taxon>Eukaryota</taxon>
        <taxon>Metazoa</taxon>
        <taxon>Chordata</taxon>
        <taxon>Craniata</taxon>
        <taxon>Vertebrata</taxon>
        <taxon>Euteleostomi</taxon>
        <taxon>Actinopterygii</taxon>
        <taxon>Neopterygii</taxon>
        <taxon>Teleostei</taxon>
        <taxon>Anguilliformes</taxon>
        <taxon>Anguillidae</taxon>
        <taxon>Anguilla</taxon>
    </lineage>
</organism>
<reference evidence="1" key="2">
    <citation type="journal article" date="2015" name="Fish Shellfish Immunol.">
        <title>Early steps in the European eel (Anguilla anguilla)-Vibrio vulnificus interaction in the gills: Role of the RtxA13 toxin.</title>
        <authorList>
            <person name="Callol A."/>
            <person name="Pajuelo D."/>
            <person name="Ebbesson L."/>
            <person name="Teles M."/>
            <person name="MacKenzie S."/>
            <person name="Amaro C."/>
        </authorList>
    </citation>
    <scope>NUCLEOTIDE SEQUENCE</scope>
</reference>